<feature type="domain" description="DUF4172" evidence="1">
    <location>
        <begin position="6"/>
        <end position="40"/>
    </location>
</feature>
<dbReference type="Pfam" id="PF13776">
    <property type="entry name" value="DUF4172"/>
    <property type="match status" value="1"/>
</dbReference>
<sequence>MTPPRWIWQQPDWPQLHWQAEALAPQLRACQQVYGLASTTKTTCGTR</sequence>
<protein>
    <submittedName>
        <fullName evidence="2">DUF4172 domain-containing protein</fullName>
    </submittedName>
</protein>
<evidence type="ECO:0000313" key="2">
    <source>
        <dbReference type="EMBL" id="TAA36249.1"/>
    </source>
</evidence>
<proteinExistence type="predicted"/>
<organism evidence="2 3">
    <name type="scientific">Pseudoxanthomonas winnipegensis</name>
    <dbReference type="NCBI Taxonomy" id="2480810"/>
    <lineage>
        <taxon>Bacteria</taxon>
        <taxon>Pseudomonadati</taxon>
        <taxon>Pseudomonadota</taxon>
        <taxon>Gammaproteobacteria</taxon>
        <taxon>Lysobacterales</taxon>
        <taxon>Lysobacteraceae</taxon>
        <taxon>Pseudoxanthomonas</taxon>
    </lineage>
</organism>
<dbReference type="EMBL" id="SHMG01000016">
    <property type="protein sequence ID" value="TAA36249.1"/>
    <property type="molecule type" value="Genomic_DNA"/>
</dbReference>
<dbReference type="OrthoDB" id="9807853at2"/>
<evidence type="ECO:0000313" key="3">
    <source>
        <dbReference type="Proteomes" id="UP000294164"/>
    </source>
</evidence>
<evidence type="ECO:0000259" key="1">
    <source>
        <dbReference type="Pfam" id="PF13776"/>
    </source>
</evidence>
<dbReference type="InterPro" id="IPR025230">
    <property type="entry name" value="DUF4172"/>
</dbReference>
<name>A0A4Q8LY45_9GAMM</name>
<dbReference type="Proteomes" id="UP000294164">
    <property type="component" value="Unassembled WGS sequence"/>
</dbReference>
<comment type="caution">
    <text evidence="2">The sequence shown here is derived from an EMBL/GenBank/DDBJ whole genome shotgun (WGS) entry which is preliminary data.</text>
</comment>
<dbReference type="RefSeq" id="WP_130535933.1">
    <property type="nucleotide sequence ID" value="NZ_SHMG01000016.1"/>
</dbReference>
<accession>A0A4Q8LY45</accession>
<reference evidence="2 3" key="1">
    <citation type="submission" date="2019-02" db="EMBL/GenBank/DDBJ databases">
        <title>WGS of Pseudoxanthomonas species novum from clinical isolates.</title>
        <authorList>
            <person name="Bernier A.-M."/>
            <person name="Bernard K."/>
            <person name="Vachon A."/>
        </authorList>
    </citation>
    <scope>NUCLEOTIDE SEQUENCE [LARGE SCALE GENOMIC DNA]</scope>
    <source>
        <strain evidence="2 3">NML130969</strain>
    </source>
</reference>
<dbReference type="AlphaFoldDB" id="A0A4Q8LY45"/>
<gene>
    <name evidence="2" type="ORF">EA655_19125</name>
</gene>